<keyword evidence="3" id="KW-1185">Reference proteome</keyword>
<dbReference type="EMBL" id="JAAALK010000285">
    <property type="protein sequence ID" value="KAG8064469.1"/>
    <property type="molecule type" value="Genomic_DNA"/>
</dbReference>
<name>A0A8J5SE52_ZIZPA</name>
<feature type="domain" description="SET" evidence="1">
    <location>
        <begin position="43"/>
        <end position="287"/>
    </location>
</feature>
<evidence type="ECO:0000313" key="3">
    <source>
        <dbReference type="Proteomes" id="UP000729402"/>
    </source>
</evidence>
<dbReference type="PANTHER" id="PTHR47780">
    <property type="entry name" value="PROTEIN SET DOMAIN GROUP 41"/>
    <property type="match status" value="1"/>
</dbReference>
<dbReference type="Proteomes" id="UP000729402">
    <property type="component" value="Unassembled WGS sequence"/>
</dbReference>
<dbReference type="CDD" id="cd20071">
    <property type="entry name" value="SET_SMYD"/>
    <property type="match status" value="1"/>
</dbReference>
<evidence type="ECO:0000259" key="1">
    <source>
        <dbReference type="PROSITE" id="PS50280"/>
    </source>
</evidence>
<protein>
    <recommendedName>
        <fullName evidence="1">SET domain-containing protein</fullName>
    </recommendedName>
</protein>
<reference evidence="2" key="2">
    <citation type="submission" date="2021-02" db="EMBL/GenBank/DDBJ databases">
        <authorList>
            <person name="Kimball J.A."/>
            <person name="Haas M.W."/>
            <person name="Macchietto M."/>
            <person name="Kono T."/>
            <person name="Duquette J."/>
            <person name="Shao M."/>
        </authorList>
    </citation>
    <scope>NUCLEOTIDE SEQUENCE</scope>
    <source>
        <tissue evidence="2">Fresh leaf tissue</tissue>
    </source>
</reference>
<comment type="caution">
    <text evidence="2">The sequence shown here is derived from an EMBL/GenBank/DDBJ whole genome shotgun (WGS) entry which is preliminary data.</text>
</comment>
<dbReference type="OrthoDB" id="5945798at2759"/>
<evidence type="ECO:0000313" key="2">
    <source>
        <dbReference type="EMBL" id="KAG8064469.1"/>
    </source>
</evidence>
<dbReference type="PANTHER" id="PTHR47780:SF1">
    <property type="entry name" value="PROTEIN SET DOMAIN GROUP 41"/>
    <property type="match status" value="1"/>
</dbReference>
<accession>A0A8J5SE52</accession>
<gene>
    <name evidence="2" type="ORF">GUJ93_ZPchr0004g39975</name>
</gene>
<dbReference type="PROSITE" id="PS50280">
    <property type="entry name" value="SET"/>
    <property type="match status" value="1"/>
</dbReference>
<organism evidence="2 3">
    <name type="scientific">Zizania palustris</name>
    <name type="common">Northern wild rice</name>
    <dbReference type="NCBI Taxonomy" id="103762"/>
    <lineage>
        <taxon>Eukaryota</taxon>
        <taxon>Viridiplantae</taxon>
        <taxon>Streptophyta</taxon>
        <taxon>Embryophyta</taxon>
        <taxon>Tracheophyta</taxon>
        <taxon>Spermatophyta</taxon>
        <taxon>Magnoliopsida</taxon>
        <taxon>Liliopsida</taxon>
        <taxon>Poales</taxon>
        <taxon>Poaceae</taxon>
        <taxon>BOP clade</taxon>
        <taxon>Oryzoideae</taxon>
        <taxon>Oryzeae</taxon>
        <taxon>Zizaniinae</taxon>
        <taxon>Zizania</taxon>
    </lineage>
</organism>
<sequence>MSDRFLHDSLPLVPLCGHVASFLGSFVNLKNITLQQQVIENGNGDESAEISEHVGGPNTGNRALRHCPARQITALPLLLMQSSSSYLTEETSDIRAALRLLYFLEIHDLLSSDSINNSSRIGGLSANGIKEVLEEGGEIAEMMLEGSLWMLSARKLRIQITVGLSDELTIERVALWAVMTNGVEVQISEGQALGIAVYGPSFSWFNHSCCPNASYRFVLSPWNEDCTSDKPESYVVPVSKGAAPDAWHACQYQEDGSIHAQCRYGPRVVVRCTKPINDGEEVFITYIDLLQIREARLSDLWSKYKFVCSCNRCTALPQPYVDLILNCDARNLNSPEDAVTGPAIEDLDNVIQQAISEYSFGGDPKSCCDIIETKRDSVQYHQFRSTCEKFGNHMLSLSLQCWPFLAQSLACLEKIKNPIEFSWLGPAVFQSVQLSDEDSAKLSCTHGPSVLMEGQKDCVLRLAVCCITYSKYLAGICYGPKHYLTDRAKDMLECINLVQ</sequence>
<proteinExistence type="predicted"/>
<dbReference type="InterPro" id="IPR001214">
    <property type="entry name" value="SET_dom"/>
</dbReference>
<reference evidence="2" key="1">
    <citation type="journal article" date="2021" name="bioRxiv">
        <title>Whole Genome Assembly and Annotation of Northern Wild Rice, Zizania palustris L., Supports a Whole Genome Duplication in the Zizania Genus.</title>
        <authorList>
            <person name="Haas M."/>
            <person name="Kono T."/>
            <person name="Macchietto M."/>
            <person name="Millas R."/>
            <person name="McGilp L."/>
            <person name="Shao M."/>
            <person name="Duquette J."/>
            <person name="Hirsch C.N."/>
            <person name="Kimball J."/>
        </authorList>
    </citation>
    <scope>NUCLEOTIDE SEQUENCE</scope>
    <source>
        <tissue evidence="2">Fresh leaf tissue</tissue>
    </source>
</reference>
<dbReference type="AlphaFoldDB" id="A0A8J5SE52"/>